<evidence type="ECO:0000313" key="1">
    <source>
        <dbReference type="EMBL" id="RMA78135.1"/>
    </source>
</evidence>
<dbReference type="EMBL" id="REFH01000007">
    <property type="protein sequence ID" value="RMA78135.1"/>
    <property type="molecule type" value="Genomic_DNA"/>
</dbReference>
<organism evidence="1 2">
    <name type="scientific">Flavobacterium weaverense</name>
    <dbReference type="NCBI Taxonomy" id="271156"/>
    <lineage>
        <taxon>Bacteria</taxon>
        <taxon>Pseudomonadati</taxon>
        <taxon>Bacteroidota</taxon>
        <taxon>Flavobacteriia</taxon>
        <taxon>Flavobacteriales</taxon>
        <taxon>Flavobacteriaceae</taxon>
        <taxon>Flavobacterium</taxon>
    </lineage>
</organism>
<proteinExistence type="predicted"/>
<dbReference type="OrthoDB" id="1361185at2"/>
<evidence type="ECO:0008006" key="3">
    <source>
        <dbReference type="Google" id="ProtNLM"/>
    </source>
</evidence>
<reference evidence="1 2" key="1">
    <citation type="submission" date="2018-10" db="EMBL/GenBank/DDBJ databases">
        <title>Genomic Encyclopedia of Archaeal and Bacterial Type Strains, Phase II (KMG-II): from individual species to whole genera.</title>
        <authorList>
            <person name="Goeker M."/>
        </authorList>
    </citation>
    <scope>NUCLEOTIDE SEQUENCE [LARGE SCALE GENOMIC DNA]</scope>
    <source>
        <strain evidence="1 2">DSM 19727</strain>
    </source>
</reference>
<protein>
    <recommendedName>
        <fullName evidence="3">Curlin associated repeat-containing protein</fullName>
    </recommendedName>
</protein>
<sequence length="178" mass="20021">MKNTYFLSSAIFLFFTQLTFSQQSEENFAFKNYNSSIFEQQDSALNFLNSSRNSNNNKESFIKIKNSGVAIQQIGNFNVTLLEINSKKASISVNQEGNNNEYNLVKDGRSIMAEISQKGNRNIINDYSYKTNYETNTSMIQNGNDQNIKSIGTNSISKDMKVMQTGTGASVIILNKLN</sequence>
<dbReference type="Proteomes" id="UP000280368">
    <property type="component" value="Unassembled WGS sequence"/>
</dbReference>
<dbReference type="AlphaFoldDB" id="A0A3M0A6Q0"/>
<accession>A0A3M0A6Q0</accession>
<gene>
    <name evidence="1" type="ORF">BC961_0508</name>
</gene>
<name>A0A3M0A6Q0_9FLAO</name>
<keyword evidence="2" id="KW-1185">Reference proteome</keyword>
<dbReference type="RefSeq" id="WP_121924250.1">
    <property type="nucleotide sequence ID" value="NZ_CBCSGA010000012.1"/>
</dbReference>
<evidence type="ECO:0000313" key="2">
    <source>
        <dbReference type="Proteomes" id="UP000280368"/>
    </source>
</evidence>
<comment type="caution">
    <text evidence="1">The sequence shown here is derived from an EMBL/GenBank/DDBJ whole genome shotgun (WGS) entry which is preliminary data.</text>
</comment>